<reference evidence="1 2" key="1">
    <citation type="submission" date="2021-03" db="EMBL/GenBank/DDBJ databases">
        <title>Sequencing the genomes of 1000 actinobacteria strains.</title>
        <authorList>
            <person name="Klenk H.-P."/>
        </authorList>
    </citation>
    <scope>NUCLEOTIDE SEQUENCE [LARGE SCALE GENOMIC DNA]</scope>
    <source>
        <strain evidence="1 2">DSM 41480</strain>
    </source>
</reference>
<gene>
    <name evidence="1" type="ORF">JO379_000228</name>
</gene>
<evidence type="ECO:0000313" key="1">
    <source>
        <dbReference type="EMBL" id="MBP2400759.1"/>
    </source>
</evidence>
<keyword evidence="2" id="KW-1185">Reference proteome</keyword>
<organism evidence="1 2">
    <name type="scientific">Streptomyces syringium</name>
    <dbReference type="NCBI Taxonomy" id="76729"/>
    <lineage>
        <taxon>Bacteria</taxon>
        <taxon>Bacillati</taxon>
        <taxon>Actinomycetota</taxon>
        <taxon>Actinomycetes</taxon>
        <taxon>Kitasatosporales</taxon>
        <taxon>Streptomycetaceae</taxon>
        <taxon>Streptomyces</taxon>
    </lineage>
</organism>
<accession>A0ABS4XW67</accession>
<proteinExistence type="predicted"/>
<evidence type="ECO:0000313" key="2">
    <source>
        <dbReference type="Proteomes" id="UP001519291"/>
    </source>
</evidence>
<name>A0ABS4XW67_9ACTN</name>
<protein>
    <submittedName>
        <fullName evidence="1">Uncharacterized protein</fullName>
    </submittedName>
</protein>
<sequence length="130" mass="14539">MARPPTEIFTRLCWSAHRTPVSLARAARAWQYGGAAALTILDEPWDPDPSYLRAVREQIRQAWDGERAPAVRAAGNNWLTLIGHDAQLRLGTDGHLWYPYRKKHGGWWPAGHPHRDVAAVLGDLLASEAD</sequence>
<dbReference type="EMBL" id="JAGIOH010000001">
    <property type="protein sequence ID" value="MBP2400759.1"/>
    <property type="molecule type" value="Genomic_DNA"/>
</dbReference>
<dbReference type="Proteomes" id="UP001519291">
    <property type="component" value="Unassembled WGS sequence"/>
</dbReference>
<comment type="caution">
    <text evidence="1">The sequence shown here is derived from an EMBL/GenBank/DDBJ whole genome shotgun (WGS) entry which is preliminary data.</text>
</comment>